<evidence type="ECO:0000256" key="9">
    <source>
        <dbReference type="ARBA" id="ARBA00025772"/>
    </source>
</evidence>
<keyword evidence="4" id="KW-0488">Methylation</keyword>
<accession>A0A0D0J6S7</accession>
<evidence type="ECO:0000256" key="5">
    <source>
        <dbReference type="ARBA" id="ARBA00022519"/>
    </source>
</evidence>
<comment type="caution">
    <text evidence="12">The sequence shown here is derived from an EMBL/GenBank/DDBJ whole genome shotgun (WGS) entry which is preliminary data.</text>
</comment>
<dbReference type="Pfam" id="PF12019">
    <property type="entry name" value="GspH"/>
    <property type="match status" value="1"/>
</dbReference>
<evidence type="ECO:0000256" key="1">
    <source>
        <dbReference type="ARBA" id="ARBA00004377"/>
    </source>
</evidence>
<evidence type="ECO:0000256" key="10">
    <source>
        <dbReference type="ARBA" id="ARBA00030775"/>
    </source>
</evidence>
<sequence length="163" mass="18141">MNGDQQKAFSLVEWLATLALLLTLVNLAMPSFASWMESRRQAIALDLLTQYIQKTRAKAVLFGRPHRLCGSSDGEACDGDWAGYWLITTTGSDPTLLRQQQAPTKNLCWSGFSSDSIHFHPNGTSWKSNGTFSFCNANGPHRQLILNRQGRLKHDSGHKSKCC</sequence>
<dbReference type="GO" id="GO:0005886">
    <property type="term" value="C:plasma membrane"/>
    <property type="evidence" value="ECO:0007669"/>
    <property type="project" value="UniProtKB-SubCell"/>
</dbReference>
<reference evidence="12 13" key="1">
    <citation type="submission" date="2014-12" db="EMBL/GenBank/DDBJ databases">
        <title>16Stimator: statistical estimation of ribosomal gene copy numbers from draft genome assemblies.</title>
        <authorList>
            <person name="Perisin M.A."/>
            <person name="Vetter M."/>
            <person name="Gilbert J.A."/>
            <person name="Bergelson J."/>
        </authorList>
    </citation>
    <scope>NUCLEOTIDE SEQUENCE [LARGE SCALE GENOMIC DNA]</scope>
    <source>
        <strain evidence="12 13">MEJ086</strain>
    </source>
</reference>
<protein>
    <recommendedName>
        <fullName evidence="2">Type II secretion system protein H</fullName>
    </recommendedName>
    <alternativeName>
        <fullName evidence="10">General secretion pathway protein H</fullName>
    </alternativeName>
</protein>
<evidence type="ECO:0000256" key="8">
    <source>
        <dbReference type="ARBA" id="ARBA00023136"/>
    </source>
</evidence>
<organism evidence="12 13">
    <name type="scientific">Pseudomonas fulva</name>
    <dbReference type="NCBI Taxonomy" id="47880"/>
    <lineage>
        <taxon>Bacteria</taxon>
        <taxon>Pseudomonadati</taxon>
        <taxon>Pseudomonadota</taxon>
        <taxon>Gammaproteobacteria</taxon>
        <taxon>Pseudomonadales</taxon>
        <taxon>Pseudomonadaceae</taxon>
        <taxon>Pseudomonas</taxon>
    </lineage>
</organism>
<name>A0A0D0J6S7_9PSED</name>
<dbReference type="SUPFAM" id="SSF54523">
    <property type="entry name" value="Pili subunits"/>
    <property type="match status" value="1"/>
</dbReference>
<dbReference type="EMBL" id="JXQW01000022">
    <property type="protein sequence ID" value="KIQ01378.1"/>
    <property type="molecule type" value="Genomic_DNA"/>
</dbReference>
<keyword evidence="7" id="KW-1133">Transmembrane helix</keyword>
<evidence type="ECO:0000313" key="13">
    <source>
        <dbReference type="Proteomes" id="UP000032068"/>
    </source>
</evidence>
<feature type="domain" description="General secretion pathway GspH" evidence="11">
    <location>
        <begin position="46"/>
        <end position="150"/>
    </location>
</feature>
<evidence type="ECO:0000256" key="2">
    <source>
        <dbReference type="ARBA" id="ARBA00021549"/>
    </source>
</evidence>
<dbReference type="Gene3D" id="3.55.40.10">
    <property type="entry name" value="minor pseudopilin epsh domain"/>
    <property type="match status" value="1"/>
</dbReference>
<dbReference type="GO" id="GO:0015628">
    <property type="term" value="P:protein secretion by the type II secretion system"/>
    <property type="evidence" value="ECO:0007669"/>
    <property type="project" value="InterPro"/>
</dbReference>
<dbReference type="GO" id="GO:0015627">
    <property type="term" value="C:type II protein secretion system complex"/>
    <property type="evidence" value="ECO:0007669"/>
    <property type="project" value="InterPro"/>
</dbReference>
<dbReference type="AlphaFoldDB" id="A0A0D0J6S7"/>
<dbReference type="InterPro" id="IPR045584">
    <property type="entry name" value="Pilin-like"/>
</dbReference>
<dbReference type="OrthoDB" id="6120962at2"/>
<evidence type="ECO:0000256" key="3">
    <source>
        <dbReference type="ARBA" id="ARBA00022475"/>
    </source>
</evidence>
<keyword evidence="8" id="KW-0472">Membrane</keyword>
<evidence type="ECO:0000256" key="4">
    <source>
        <dbReference type="ARBA" id="ARBA00022481"/>
    </source>
</evidence>
<keyword evidence="6" id="KW-0812">Transmembrane</keyword>
<evidence type="ECO:0000256" key="7">
    <source>
        <dbReference type="ARBA" id="ARBA00022989"/>
    </source>
</evidence>
<keyword evidence="3" id="KW-1003">Cell membrane</keyword>
<keyword evidence="5" id="KW-0997">Cell inner membrane</keyword>
<dbReference type="RefSeq" id="WP_042553338.1">
    <property type="nucleotide sequence ID" value="NZ_JXQW01000022.1"/>
</dbReference>
<proteinExistence type="inferred from homology"/>
<gene>
    <name evidence="12" type="ORF">RU08_08405</name>
</gene>
<evidence type="ECO:0000256" key="6">
    <source>
        <dbReference type="ARBA" id="ARBA00022692"/>
    </source>
</evidence>
<dbReference type="Proteomes" id="UP000032068">
    <property type="component" value="Unassembled WGS sequence"/>
</dbReference>
<evidence type="ECO:0000313" key="12">
    <source>
        <dbReference type="EMBL" id="KIQ01378.1"/>
    </source>
</evidence>
<comment type="similarity">
    <text evidence="9">Belongs to the GSP H family.</text>
</comment>
<evidence type="ECO:0000259" key="11">
    <source>
        <dbReference type="Pfam" id="PF12019"/>
    </source>
</evidence>
<comment type="subcellular location">
    <subcellularLocation>
        <location evidence="1">Cell inner membrane</location>
        <topology evidence="1">Single-pass membrane protein</topology>
    </subcellularLocation>
</comment>
<dbReference type="InterPro" id="IPR022346">
    <property type="entry name" value="T2SS_GspH"/>
</dbReference>